<dbReference type="CDD" id="cd02869">
    <property type="entry name" value="PseudoU_synth_RluA_like"/>
    <property type="match status" value="1"/>
</dbReference>
<organism evidence="3 4">
    <name type="scientific">Chrysophaeum taylorii</name>
    <dbReference type="NCBI Taxonomy" id="2483200"/>
    <lineage>
        <taxon>Eukaryota</taxon>
        <taxon>Sar</taxon>
        <taxon>Stramenopiles</taxon>
        <taxon>Ochrophyta</taxon>
        <taxon>Pelagophyceae</taxon>
        <taxon>Pelagomonadales</taxon>
        <taxon>Pelagomonadaceae</taxon>
        <taxon>Chrysophaeum</taxon>
    </lineage>
</organism>
<evidence type="ECO:0000259" key="2">
    <source>
        <dbReference type="Pfam" id="PF00849"/>
    </source>
</evidence>
<protein>
    <recommendedName>
        <fullName evidence="2">Pseudouridine synthase RsuA/RluA-like domain-containing protein</fullName>
    </recommendedName>
</protein>
<dbReference type="GO" id="GO:0003723">
    <property type="term" value="F:RNA binding"/>
    <property type="evidence" value="ECO:0007669"/>
    <property type="project" value="InterPro"/>
</dbReference>
<comment type="similarity">
    <text evidence="1">Belongs to the pseudouridine synthase RluA family.</text>
</comment>
<dbReference type="Proteomes" id="UP001230188">
    <property type="component" value="Unassembled WGS sequence"/>
</dbReference>
<dbReference type="EMBL" id="JAQMWT010000624">
    <property type="protein sequence ID" value="KAJ8598891.1"/>
    <property type="molecule type" value="Genomic_DNA"/>
</dbReference>
<dbReference type="GO" id="GO:0009982">
    <property type="term" value="F:pseudouridine synthase activity"/>
    <property type="evidence" value="ECO:0007669"/>
    <property type="project" value="InterPro"/>
</dbReference>
<dbReference type="InterPro" id="IPR050188">
    <property type="entry name" value="RluA_PseudoU_synthase"/>
</dbReference>
<evidence type="ECO:0000313" key="3">
    <source>
        <dbReference type="EMBL" id="KAJ8598891.1"/>
    </source>
</evidence>
<name>A0AAD7XHS6_9STRA</name>
<dbReference type="SUPFAM" id="SSF55120">
    <property type="entry name" value="Pseudouridine synthase"/>
    <property type="match status" value="1"/>
</dbReference>
<comment type="caution">
    <text evidence="3">The sequence shown here is derived from an EMBL/GenBank/DDBJ whole genome shotgun (WGS) entry which is preliminary data.</text>
</comment>
<dbReference type="InterPro" id="IPR006145">
    <property type="entry name" value="PsdUridine_synth_RsuA/RluA"/>
</dbReference>
<gene>
    <name evidence="3" type="ORF">CTAYLR_010274</name>
</gene>
<dbReference type="Pfam" id="PF00849">
    <property type="entry name" value="PseudoU_synth_2"/>
    <property type="match status" value="1"/>
</dbReference>
<dbReference type="PANTHER" id="PTHR21600">
    <property type="entry name" value="MITOCHONDRIAL RNA PSEUDOURIDINE SYNTHASE"/>
    <property type="match status" value="1"/>
</dbReference>
<dbReference type="PANTHER" id="PTHR21600:SF87">
    <property type="entry name" value="RNA PSEUDOURIDYLATE SYNTHASE DOMAIN-CONTAINING PROTEIN 1"/>
    <property type="match status" value="1"/>
</dbReference>
<reference evidence="3" key="1">
    <citation type="submission" date="2023-01" db="EMBL/GenBank/DDBJ databases">
        <title>Metagenome sequencing of chrysophaentin producing Chrysophaeum taylorii.</title>
        <authorList>
            <person name="Davison J."/>
            <person name="Bewley C."/>
        </authorList>
    </citation>
    <scope>NUCLEOTIDE SEQUENCE</scope>
    <source>
        <strain evidence="3">NIES-1699</strain>
    </source>
</reference>
<accession>A0AAD7XHS6</accession>
<dbReference type="InterPro" id="IPR020103">
    <property type="entry name" value="PsdUridine_synth_cat_dom_sf"/>
</dbReference>
<dbReference type="AlphaFoldDB" id="A0AAD7XHS6"/>
<keyword evidence="4" id="KW-1185">Reference proteome</keyword>
<dbReference type="Gene3D" id="3.30.2350.10">
    <property type="entry name" value="Pseudouridine synthase"/>
    <property type="match status" value="1"/>
</dbReference>
<proteinExistence type="inferred from homology"/>
<evidence type="ECO:0000313" key="4">
    <source>
        <dbReference type="Proteomes" id="UP001230188"/>
    </source>
</evidence>
<feature type="domain" description="Pseudouridine synthase RsuA/RluA-like" evidence="2">
    <location>
        <begin position="16"/>
        <end position="181"/>
    </location>
</feature>
<evidence type="ECO:0000256" key="1">
    <source>
        <dbReference type="ARBA" id="ARBA00010876"/>
    </source>
</evidence>
<dbReference type="GO" id="GO:0000455">
    <property type="term" value="P:enzyme-directed rRNA pseudouridine synthesis"/>
    <property type="evidence" value="ECO:0007669"/>
    <property type="project" value="TreeGrafter"/>
</dbReference>
<sequence>MCCRREVVILYRCERYVAIDKPPDTRIDGGRHDEKADEPNALALLRRLLPAKTEVRHCHQLDYATSGVMLYALSKKAAAAAAKLFEARRVHKSYVALVAGHVVPADLECSEPICQDPSNEFKMMCGDRDVVWPDDKKRRKHSGPASTSFFVVARGTYKLKPVTKMSVEPASGRRHQIRLHALALGHPIVGDATYAPIDPLDDRMMLHARELRIPLDDGEKDIVVRAQDPFCPDLLPGLELDAEEDLRYLSQAPPRMMTRGEPASD</sequence>